<proteinExistence type="inferred from homology"/>
<dbReference type="GO" id="GO:0004089">
    <property type="term" value="F:carbonate dehydratase activity"/>
    <property type="evidence" value="ECO:0007669"/>
    <property type="project" value="InterPro"/>
</dbReference>
<comment type="similarity">
    <text evidence="1">Belongs to the alpha-carbonic anhydrase family.</text>
</comment>
<keyword evidence="2" id="KW-0732">Signal</keyword>
<dbReference type="CDD" id="cd00326">
    <property type="entry name" value="alpha_CA"/>
    <property type="match status" value="1"/>
</dbReference>
<feature type="non-terminal residue" evidence="4">
    <location>
        <position position="316"/>
    </location>
</feature>
<dbReference type="Gene3D" id="3.10.200.10">
    <property type="entry name" value="Alpha carbonic anhydrase"/>
    <property type="match status" value="1"/>
</dbReference>
<evidence type="ECO:0000313" key="5">
    <source>
        <dbReference type="Proteomes" id="UP000183832"/>
    </source>
</evidence>
<dbReference type="PANTHER" id="PTHR18952:SF137">
    <property type="entry name" value="CARBONIC ANHYDRASE"/>
    <property type="match status" value="1"/>
</dbReference>
<protein>
    <submittedName>
        <fullName evidence="4">CLUMA_CG000153, isoform A</fullName>
    </submittedName>
</protein>
<name>A0A1J1HET1_9DIPT</name>
<dbReference type="PROSITE" id="PS51144">
    <property type="entry name" value="ALPHA_CA_2"/>
    <property type="match status" value="1"/>
</dbReference>
<gene>
    <name evidence="4" type="primary">putative Carbonic anhydrase 15</name>
    <name evidence="4" type="ORF">CLUMA_CG000153</name>
</gene>
<dbReference type="AlphaFoldDB" id="A0A1J1HET1"/>
<keyword evidence="5" id="KW-1185">Reference proteome</keyword>
<dbReference type="Pfam" id="PF00194">
    <property type="entry name" value="Carb_anhydrase"/>
    <property type="match status" value="1"/>
</dbReference>
<feature type="chain" id="PRO_5013266806" evidence="2">
    <location>
        <begin position="23"/>
        <end position="316"/>
    </location>
</feature>
<organism evidence="4 5">
    <name type="scientific">Clunio marinus</name>
    <dbReference type="NCBI Taxonomy" id="568069"/>
    <lineage>
        <taxon>Eukaryota</taxon>
        <taxon>Metazoa</taxon>
        <taxon>Ecdysozoa</taxon>
        <taxon>Arthropoda</taxon>
        <taxon>Hexapoda</taxon>
        <taxon>Insecta</taxon>
        <taxon>Pterygota</taxon>
        <taxon>Neoptera</taxon>
        <taxon>Endopterygota</taxon>
        <taxon>Diptera</taxon>
        <taxon>Nematocera</taxon>
        <taxon>Chironomoidea</taxon>
        <taxon>Chironomidae</taxon>
        <taxon>Clunio</taxon>
    </lineage>
</organism>
<reference evidence="4 5" key="1">
    <citation type="submission" date="2015-04" db="EMBL/GenBank/DDBJ databases">
        <authorList>
            <person name="Syromyatnikov M.Y."/>
            <person name="Popov V.N."/>
        </authorList>
    </citation>
    <scope>NUCLEOTIDE SEQUENCE [LARGE SCALE GENOMIC DNA]</scope>
</reference>
<dbReference type="OrthoDB" id="429145at2759"/>
<dbReference type="GO" id="GO:0008270">
    <property type="term" value="F:zinc ion binding"/>
    <property type="evidence" value="ECO:0007669"/>
    <property type="project" value="InterPro"/>
</dbReference>
<feature type="domain" description="Alpha-carbonic anhydrase" evidence="3">
    <location>
        <begin position="24"/>
        <end position="285"/>
    </location>
</feature>
<evidence type="ECO:0000259" key="3">
    <source>
        <dbReference type="PROSITE" id="PS51144"/>
    </source>
</evidence>
<dbReference type="SMART" id="SM01057">
    <property type="entry name" value="Carb_anhydrase"/>
    <property type="match status" value="1"/>
</dbReference>
<sequence>MLNMKIFLNLLITWFTCDFILCLQRFGYSPAEQRLWKRKHKHCSGPNQSPISISSRRAVPVNIPAIEFIYYHNLMPTPLKIHNTGHSVSLITPNDENSTEIPFVFGGKLQSEYEYVGLHFHWGERNNKGAEHVINDIRYPLEMHMIHKSKKYSTVSEALEYKDGLAVLAFFYQIRDADGEEIEGIVRHLRDVGEINDPVSLPYTFTLGSLIRDVNTQRFYTYRGSLTTPKCNPAVTWIVFPDTIPISLNQMARFRSLSNGIEGLLLLDNYRHLQPIGNRKIFLRSVKSRFAKLENLTALESSNIDDSNLDDTDPSF</sequence>
<dbReference type="InterPro" id="IPR023561">
    <property type="entry name" value="Carbonic_anhydrase_a-class"/>
</dbReference>
<dbReference type="EMBL" id="CVRI01000001">
    <property type="protein sequence ID" value="CRK86501.1"/>
    <property type="molecule type" value="Genomic_DNA"/>
</dbReference>
<feature type="signal peptide" evidence="2">
    <location>
        <begin position="1"/>
        <end position="22"/>
    </location>
</feature>
<dbReference type="STRING" id="568069.A0A1J1HET1"/>
<dbReference type="SUPFAM" id="SSF51069">
    <property type="entry name" value="Carbonic anhydrase"/>
    <property type="match status" value="1"/>
</dbReference>
<dbReference type="InterPro" id="IPR001148">
    <property type="entry name" value="CA_dom"/>
</dbReference>
<dbReference type="InterPro" id="IPR036398">
    <property type="entry name" value="CA_dom_sf"/>
</dbReference>
<evidence type="ECO:0000313" key="4">
    <source>
        <dbReference type="EMBL" id="CRK86501.1"/>
    </source>
</evidence>
<evidence type="ECO:0000256" key="2">
    <source>
        <dbReference type="SAM" id="SignalP"/>
    </source>
</evidence>
<dbReference type="GO" id="GO:0005737">
    <property type="term" value="C:cytoplasm"/>
    <property type="evidence" value="ECO:0007669"/>
    <property type="project" value="TreeGrafter"/>
</dbReference>
<dbReference type="PANTHER" id="PTHR18952">
    <property type="entry name" value="CARBONIC ANHYDRASE"/>
    <property type="match status" value="1"/>
</dbReference>
<dbReference type="Proteomes" id="UP000183832">
    <property type="component" value="Unassembled WGS sequence"/>
</dbReference>
<evidence type="ECO:0000256" key="1">
    <source>
        <dbReference type="ARBA" id="ARBA00010718"/>
    </source>
</evidence>
<accession>A0A1J1HET1</accession>